<accession>A0A4C1ZVY5</accession>
<keyword evidence="2" id="KW-1185">Reference proteome</keyword>
<gene>
    <name evidence="1" type="ORF">EVAR_34152_1</name>
</gene>
<dbReference type="OrthoDB" id="10250120at2759"/>
<dbReference type="EMBL" id="BGZK01002244">
    <property type="protein sequence ID" value="GBP92160.1"/>
    <property type="molecule type" value="Genomic_DNA"/>
</dbReference>
<organism evidence="1 2">
    <name type="scientific">Eumeta variegata</name>
    <name type="common">Bagworm moth</name>
    <name type="synonym">Eumeta japonica</name>
    <dbReference type="NCBI Taxonomy" id="151549"/>
    <lineage>
        <taxon>Eukaryota</taxon>
        <taxon>Metazoa</taxon>
        <taxon>Ecdysozoa</taxon>
        <taxon>Arthropoda</taxon>
        <taxon>Hexapoda</taxon>
        <taxon>Insecta</taxon>
        <taxon>Pterygota</taxon>
        <taxon>Neoptera</taxon>
        <taxon>Endopterygota</taxon>
        <taxon>Lepidoptera</taxon>
        <taxon>Glossata</taxon>
        <taxon>Ditrysia</taxon>
        <taxon>Tineoidea</taxon>
        <taxon>Psychidae</taxon>
        <taxon>Oiketicinae</taxon>
        <taxon>Eumeta</taxon>
    </lineage>
</organism>
<name>A0A4C1ZVY5_EUMVA</name>
<evidence type="ECO:0000313" key="1">
    <source>
        <dbReference type="EMBL" id="GBP92160.1"/>
    </source>
</evidence>
<proteinExistence type="predicted"/>
<comment type="caution">
    <text evidence="1">The sequence shown here is derived from an EMBL/GenBank/DDBJ whole genome shotgun (WGS) entry which is preliminary data.</text>
</comment>
<dbReference type="Pfam" id="PF25880">
    <property type="entry name" value="WHD_CHMP7_1st"/>
    <property type="match status" value="1"/>
</dbReference>
<reference evidence="1 2" key="1">
    <citation type="journal article" date="2019" name="Commun. Biol.">
        <title>The bagworm genome reveals a unique fibroin gene that provides high tensile strength.</title>
        <authorList>
            <person name="Kono N."/>
            <person name="Nakamura H."/>
            <person name="Ohtoshi R."/>
            <person name="Tomita M."/>
            <person name="Numata K."/>
            <person name="Arakawa K."/>
        </authorList>
    </citation>
    <scope>NUCLEOTIDE SEQUENCE [LARGE SCALE GENOMIC DNA]</scope>
</reference>
<evidence type="ECO:0000313" key="2">
    <source>
        <dbReference type="Proteomes" id="UP000299102"/>
    </source>
</evidence>
<dbReference type="Proteomes" id="UP000299102">
    <property type="component" value="Unassembled WGS sequence"/>
</dbReference>
<dbReference type="AlphaFoldDB" id="A0A4C1ZVY5"/>
<sequence>MDTGICEMFSEGLHPACWSDDVRMNALFAPFRPKAANPESWEVKEQATRLLSDHPSNLERFGTIEELMTNTKFNSTQRETFEILLG</sequence>
<protein>
    <submittedName>
        <fullName evidence="1">Uncharacterized protein</fullName>
    </submittedName>
</protein>